<accession>A0A9P0YZQ8</accession>
<gene>
    <name evidence="1" type="ORF">CEURO_LOCUS7770</name>
</gene>
<sequence length="108" mass="12362">MANPEPDVWKLISRSVQRLKQVTQLMKPRNAEAVQSIRELMSRPLESFGDIVDYESDSYNVSQGKNLCRTLLRAEQCSEYMIPINAEAAETINELLDRPLDESFDANE</sequence>
<dbReference type="Proteomes" id="UP001152484">
    <property type="component" value="Unassembled WGS sequence"/>
</dbReference>
<comment type="caution">
    <text evidence="1">The sequence shown here is derived from an EMBL/GenBank/DDBJ whole genome shotgun (WGS) entry which is preliminary data.</text>
</comment>
<protein>
    <submittedName>
        <fullName evidence="1">Uncharacterized protein</fullName>
    </submittedName>
</protein>
<dbReference type="EMBL" id="CAMAPE010000014">
    <property type="protein sequence ID" value="CAH9081131.1"/>
    <property type="molecule type" value="Genomic_DNA"/>
</dbReference>
<organism evidence="1 2">
    <name type="scientific">Cuscuta europaea</name>
    <name type="common">European dodder</name>
    <dbReference type="NCBI Taxonomy" id="41803"/>
    <lineage>
        <taxon>Eukaryota</taxon>
        <taxon>Viridiplantae</taxon>
        <taxon>Streptophyta</taxon>
        <taxon>Embryophyta</taxon>
        <taxon>Tracheophyta</taxon>
        <taxon>Spermatophyta</taxon>
        <taxon>Magnoliopsida</taxon>
        <taxon>eudicotyledons</taxon>
        <taxon>Gunneridae</taxon>
        <taxon>Pentapetalae</taxon>
        <taxon>asterids</taxon>
        <taxon>lamiids</taxon>
        <taxon>Solanales</taxon>
        <taxon>Convolvulaceae</taxon>
        <taxon>Cuscuteae</taxon>
        <taxon>Cuscuta</taxon>
        <taxon>Cuscuta subgen. Cuscuta</taxon>
    </lineage>
</organism>
<evidence type="ECO:0000313" key="2">
    <source>
        <dbReference type="Proteomes" id="UP001152484"/>
    </source>
</evidence>
<name>A0A9P0YZQ8_CUSEU</name>
<proteinExistence type="predicted"/>
<evidence type="ECO:0000313" key="1">
    <source>
        <dbReference type="EMBL" id="CAH9081131.1"/>
    </source>
</evidence>
<dbReference type="AlphaFoldDB" id="A0A9P0YZQ8"/>
<keyword evidence="2" id="KW-1185">Reference proteome</keyword>
<reference evidence="1" key="1">
    <citation type="submission" date="2022-07" db="EMBL/GenBank/DDBJ databases">
        <authorList>
            <person name="Macas J."/>
            <person name="Novak P."/>
            <person name="Neumann P."/>
        </authorList>
    </citation>
    <scope>NUCLEOTIDE SEQUENCE</scope>
</reference>